<sequence length="349" mass="39089">MLFLRTLLTPGLDTLATHVRSISVSWDSLLAEPIDPVDLPLFHAAAQLHGLTEPCTMTNDFVELLLHLLPRVHSLVLRPADTPSTYDTFLGSTTAGVPLPLALRSVRNLSCTWNSHYYGVTGEMFLMMMTLPNIRTLDVQILDGVNDALPTATSAVTTLHILYSGQSIKPLAPILRVPRALTHLSFIISIHATDVDLLELHHALEPQRNTIQLLDLRLTPDHRSAHQGVALTASFATWPVLRGLRCPLRMLPGDRPCTMRRLREVFPPNLCELQLFVDYAYWYADVLDALLRLIVCMTEVVPLLRKVAISGNCDRPVWMQVWSVCRQIGIELVPESEFEFAVVEEVGRK</sequence>
<evidence type="ECO:0008006" key="3">
    <source>
        <dbReference type="Google" id="ProtNLM"/>
    </source>
</evidence>
<name>A0ABR3GSZ8_9PEZI</name>
<keyword evidence="2" id="KW-1185">Reference proteome</keyword>
<proteinExistence type="predicted"/>
<dbReference type="EMBL" id="JBBBZM010000015">
    <property type="protein sequence ID" value="KAL0639032.1"/>
    <property type="molecule type" value="Genomic_DNA"/>
</dbReference>
<gene>
    <name evidence="1" type="ORF">Q9L58_001914</name>
</gene>
<reference evidence="1 2" key="1">
    <citation type="submission" date="2024-02" db="EMBL/GenBank/DDBJ databases">
        <title>Discinaceae phylogenomics.</title>
        <authorList>
            <person name="Dirks A.C."/>
            <person name="James T.Y."/>
        </authorList>
    </citation>
    <scope>NUCLEOTIDE SEQUENCE [LARGE SCALE GENOMIC DNA]</scope>
    <source>
        <strain evidence="1 2">ACD0624</strain>
    </source>
</reference>
<comment type="caution">
    <text evidence="1">The sequence shown here is derived from an EMBL/GenBank/DDBJ whole genome shotgun (WGS) entry which is preliminary data.</text>
</comment>
<protein>
    <recommendedName>
        <fullName evidence="3">F-box domain-containing protein</fullName>
    </recommendedName>
</protein>
<dbReference type="Proteomes" id="UP001447188">
    <property type="component" value="Unassembled WGS sequence"/>
</dbReference>
<evidence type="ECO:0000313" key="2">
    <source>
        <dbReference type="Proteomes" id="UP001447188"/>
    </source>
</evidence>
<organism evidence="1 2">
    <name type="scientific">Discina gigas</name>
    <dbReference type="NCBI Taxonomy" id="1032678"/>
    <lineage>
        <taxon>Eukaryota</taxon>
        <taxon>Fungi</taxon>
        <taxon>Dikarya</taxon>
        <taxon>Ascomycota</taxon>
        <taxon>Pezizomycotina</taxon>
        <taxon>Pezizomycetes</taxon>
        <taxon>Pezizales</taxon>
        <taxon>Discinaceae</taxon>
        <taxon>Discina</taxon>
    </lineage>
</organism>
<evidence type="ECO:0000313" key="1">
    <source>
        <dbReference type="EMBL" id="KAL0639032.1"/>
    </source>
</evidence>
<accession>A0ABR3GSZ8</accession>